<dbReference type="Proteomes" id="UP000007148">
    <property type="component" value="Unassembled WGS sequence"/>
</dbReference>
<organism evidence="1 2">
    <name type="scientific">Serendipita indica (strain DSM 11827)</name>
    <name type="common">Root endophyte fungus</name>
    <name type="synonym">Piriformospora indica</name>
    <dbReference type="NCBI Taxonomy" id="1109443"/>
    <lineage>
        <taxon>Eukaryota</taxon>
        <taxon>Fungi</taxon>
        <taxon>Dikarya</taxon>
        <taxon>Basidiomycota</taxon>
        <taxon>Agaricomycotina</taxon>
        <taxon>Agaricomycetes</taxon>
        <taxon>Sebacinales</taxon>
        <taxon>Serendipitaceae</taxon>
        <taxon>Serendipita</taxon>
    </lineage>
</organism>
<reference evidence="1 2" key="1">
    <citation type="journal article" date="2011" name="PLoS Pathog.">
        <title>Endophytic Life Strategies Decoded by Genome and Transcriptome Analyses of the Mutualistic Root Symbiont Piriformospora indica.</title>
        <authorList>
            <person name="Zuccaro A."/>
            <person name="Lahrmann U."/>
            <person name="Guldener U."/>
            <person name="Langen G."/>
            <person name="Pfiffi S."/>
            <person name="Biedenkopf D."/>
            <person name="Wong P."/>
            <person name="Samans B."/>
            <person name="Grimm C."/>
            <person name="Basiewicz M."/>
            <person name="Murat C."/>
            <person name="Martin F."/>
            <person name="Kogel K.H."/>
        </authorList>
    </citation>
    <scope>NUCLEOTIDE SEQUENCE [LARGE SCALE GENOMIC DNA]</scope>
    <source>
        <strain evidence="1 2">DSM 11827</strain>
    </source>
</reference>
<protein>
    <recommendedName>
        <fullName evidence="3">F-box domain-containing protein</fullName>
    </recommendedName>
</protein>
<evidence type="ECO:0008006" key="3">
    <source>
        <dbReference type="Google" id="ProtNLM"/>
    </source>
</evidence>
<dbReference type="OrthoDB" id="3135357at2759"/>
<evidence type="ECO:0000313" key="2">
    <source>
        <dbReference type="Proteomes" id="UP000007148"/>
    </source>
</evidence>
<accession>G4TIZ8</accession>
<dbReference type="HOGENOM" id="CLU_055669_0_0_1"/>
<evidence type="ECO:0000313" key="1">
    <source>
        <dbReference type="EMBL" id="CCA71276.1"/>
    </source>
</evidence>
<sequence length="396" mass="45115">MPRIVALPVECWDQILQHAIYVPLFFDTNPLENYPASVYYRYHDQGPYWESERTRNALRRVCSCWNQILKRFDHRYVEIAHVASGGAPPDALRRAIRINATTCECKICIEALPSHLSLSVWQHELVLAADNAGEGAWKMQILDYERMPYHGAAILGRPLRFHNLKVIMGYDVPLASLNFARIKYSIKPPMLTSIDATTFEWDGPADYLQNTSFPYIRHLSIHTVTNTRSFLEWLKTTDGRLVSLFLGGEVISDNFLAELWELCPRVRHLRLPCGVKWLPLPQGRTLDLVQLSARPPHLRELPRASMCPICGDIHTAEAFQFRDCLSRFGLAQVRTIVILDDWVTGPSRGRRTEAALCIKLQAASLGITVVDKMGYTFEEFVVSALEQGRRHLCSAV</sequence>
<dbReference type="EMBL" id="CAFZ01000113">
    <property type="protein sequence ID" value="CCA71276.1"/>
    <property type="molecule type" value="Genomic_DNA"/>
</dbReference>
<dbReference type="AlphaFoldDB" id="G4TIZ8"/>
<name>G4TIZ8_SERID</name>
<proteinExistence type="predicted"/>
<dbReference type="InParanoid" id="G4TIZ8"/>
<keyword evidence="2" id="KW-1185">Reference proteome</keyword>
<gene>
    <name evidence="1" type="ORF">PIIN_05215</name>
</gene>
<comment type="caution">
    <text evidence="1">The sequence shown here is derived from an EMBL/GenBank/DDBJ whole genome shotgun (WGS) entry which is preliminary data.</text>
</comment>